<dbReference type="EMBL" id="JBFYGN010000025">
    <property type="protein sequence ID" value="MEX8194709.1"/>
    <property type="molecule type" value="Genomic_DNA"/>
</dbReference>
<dbReference type="InterPro" id="IPR010067">
    <property type="entry name" value="ABC_SsuA_sub-bd"/>
</dbReference>
<organism evidence="7 8">
    <name type="scientific">Comamonas guangdongensis</name>
    <dbReference type="NCBI Taxonomy" id="510515"/>
    <lineage>
        <taxon>Bacteria</taxon>
        <taxon>Pseudomonadati</taxon>
        <taxon>Pseudomonadota</taxon>
        <taxon>Betaproteobacteria</taxon>
        <taxon>Burkholderiales</taxon>
        <taxon>Comamonadaceae</taxon>
        <taxon>Comamonas</taxon>
    </lineage>
</organism>
<dbReference type="SUPFAM" id="SSF53850">
    <property type="entry name" value="Periplasmic binding protein-like II"/>
    <property type="match status" value="1"/>
</dbReference>
<evidence type="ECO:0000256" key="4">
    <source>
        <dbReference type="ARBA" id="ARBA00022729"/>
    </source>
</evidence>
<dbReference type="InterPro" id="IPR001638">
    <property type="entry name" value="Solute-binding_3/MltF_N"/>
</dbReference>
<feature type="signal peptide" evidence="5">
    <location>
        <begin position="1"/>
        <end position="37"/>
    </location>
</feature>
<dbReference type="PANTHER" id="PTHR30024:SF42">
    <property type="entry name" value="ALIPHATIC SULFONATES-BINDING PROTEIN-RELATED"/>
    <property type="match status" value="1"/>
</dbReference>
<keyword evidence="3" id="KW-0813">Transport</keyword>
<evidence type="ECO:0000256" key="5">
    <source>
        <dbReference type="SAM" id="SignalP"/>
    </source>
</evidence>
<keyword evidence="4 5" id="KW-0732">Signal</keyword>
<comment type="caution">
    <text evidence="7">The sequence shown here is derived from an EMBL/GenBank/DDBJ whole genome shotgun (WGS) entry which is preliminary data.</text>
</comment>
<gene>
    <name evidence="7" type="ORF">AB6724_17900</name>
</gene>
<evidence type="ECO:0000256" key="3">
    <source>
        <dbReference type="ARBA" id="ARBA00022448"/>
    </source>
</evidence>
<evidence type="ECO:0000256" key="1">
    <source>
        <dbReference type="ARBA" id="ARBA00004418"/>
    </source>
</evidence>
<reference evidence="7 8" key="1">
    <citation type="journal article" date="2013" name="Int. J. Syst. Evol. Microbiol.">
        <title>Comamonas guangdongensis sp. nov., isolated from subterranean forest sediment, and emended description of the genus Comamonas.</title>
        <authorList>
            <person name="Zhang J."/>
            <person name="Wang Y."/>
            <person name="Zhou S."/>
            <person name="Wu C."/>
            <person name="He J."/>
            <person name="Li F."/>
        </authorList>
    </citation>
    <scope>NUCLEOTIDE SEQUENCE [LARGE SCALE GENOMIC DNA]</scope>
    <source>
        <strain evidence="7 8">CCTCC AB2011133</strain>
    </source>
</reference>
<dbReference type="NCBIfam" id="TIGR01728">
    <property type="entry name" value="SsuA_fam"/>
    <property type="match status" value="1"/>
</dbReference>
<dbReference type="PANTHER" id="PTHR30024">
    <property type="entry name" value="ALIPHATIC SULFONATES-BINDING PROTEIN-RELATED"/>
    <property type="match status" value="1"/>
</dbReference>
<accession>A0ABV4A0Q7</accession>
<dbReference type="SMART" id="SM00062">
    <property type="entry name" value="PBPb"/>
    <property type="match status" value="1"/>
</dbReference>
<dbReference type="CDD" id="cd13557">
    <property type="entry name" value="PBP2_SsuA"/>
    <property type="match status" value="1"/>
</dbReference>
<protein>
    <submittedName>
        <fullName evidence="7">Sulfonate ABC transporter substrate-binding protein</fullName>
    </submittedName>
</protein>
<evidence type="ECO:0000313" key="8">
    <source>
        <dbReference type="Proteomes" id="UP001561046"/>
    </source>
</evidence>
<dbReference type="PROSITE" id="PS51318">
    <property type="entry name" value="TAT"/>
    <property type="match status" value="1"/>
</dbReference>
<feature type="domain" description="Solute-binding protein family 3/N-terminal" evidence="6">
    <location>
        <begin position="48"/>
        <end position="270"/>
    </location>
</feature>
<evidence type="ECO:0000313" key="7">
    <source>
        <dbReference type="EMBL" id="MEX8194709.1"/>
    </source>
</evidence>
<name>A0ABV4A0Q7_9BURK</name>
<evidence type="ECO:0000256" key="2">
    <source>
        <dbReference type="ARBA" id="ARBA00010742"/>
    </source>
</evidence>
<sequence length="356" mass="38263">MSTSLSRPRFNRGRRQALQLLGTTAFSWALAAHYAQAQPAAVAGAPAQLRIGYQKSAVNLVVLKQHGVLEKRLPQTKVSWLEFPAGPQLLEALSAGSLDFGLTGDSPPVFAQAAGKELRYVGAEPPKPESSAILVPADSPLQSLADLKGKRIALQKGSSAHYLLVRALDKAGIAWTDIQPVYLAPADARAAFERKSVDAWAIWDPYYAATELSIHPRVLSSGEGLTGNNSFYLASRGLVERHPQLIKVLFEELTRADQLVQSSRQEAVQLLAAFSGLDASVVSRFIGRRPSSPTTLLGPAIVADQQRVADAFFRLGVIPRQVRVADIVWQPSPAEYAGYAQFATPATPGQAPAAKL</sequence>
<evidence type="ECO:0000259" key="6">
    <source>
        <dbReference type="SMART" id="SM00062"/>
    </source>
</evidence>
<dbReference type="NCBIfam" id="NF008588">
    <property type="entry name" value="PRK11553.1"/>
    <property type="match status" value="1"/>
</dbReference>
<dbReference type="InterPro" id="IPR015168">
    <property type="entry name" value="SsuA/THI5"/>
</dbReference>
<keyword evidence="8" id="KW-1185">Reference proteome</keyword>
<dbReference type="Pfam" id="PF09084">
    <property type="entry name" value="NMT1"/>
    <property type="match status" value="1"/>
</dbReference>
<dbReference type="Proteomes" id="UP001561046">
    <property type="component" value="Unassembled WGS sequence"/>
</dbReference>
<dbReference type="InterPro" id="IPR006311">
    <property type="entry name" value="TAT_signal"/>
</dbReference>
<comment type="subcellular location">
    <subcellularLocation>
        <location evidence="1">Periplasm</location>
    </subcellularLocation>
</comment>
<proteinExistence type="inferred from homology"/>
<comment type="similarity">
    <text evidence="2">Belongs to the bacterial solute-binding protein SsuA/TauA family.</text>
</comment>
<dbReference type="Gene3D" id="3.40.190.10">
    <property type="entry name" value="Periplasmic binding protein-like II"/>
    <property type="match status" value="2"/>
</dbReference>
<dbReference type="RefSeq" id="WP_369339889.1">
    <property type="nucleotide sequence ID" value="NZ_JBFYGN010000025.1"/>
</dbReference>
<feature type="chain" id="PRO_5045493911" evidence="5">
    <location>
        <begin position="38"/>
        <end position="356"/>
    </location>
</feature>